<feature type="region of interest" description="Disordered" evidence="1">
    <location>
        <begin position="176"/>
        <end position="214"/>
    </location>
</feature>
<comment type="caution">
    <text evidence="3">The sequence shown here is derived from an EMBL/GenBank/DDBJ whole genome shotgun (WGS) entry which is preliminary data.</text>
</comment>
<keyword evidence="4" id="KW-1185">Reference proteome</keyword>
<dbReference type="EMBL" id="JARBDR010000657">
    <property type="protein sequence ID" value="KAJ8308566.1"/>
    <property type="molecule type" value="Genomic_DNA"/>
</dbReference>
<dbReference type="PROSITE" id="PS51186">
    <property type="entry name" value="GNAT"/>
    <property type="match status" value="1"/>
</dbReference>
<dbReference type="InterPro" id="IPR016181">
    <property type="entry name" value="Acyl_CoA_acyltransferase"/>
</dbReference>
<feature type="compositionally biased region" description="Pro residues" evidence="1">
    <location>
        <begin position="192"/>
        <end position="205"/>
    </location>
</feature>
<feature type="compositionally biased region" description="Polar residues" evidence="1">
    <location>
        <begin position="176"/>
        <end position="189"/>
    </location>
</feature>
<name>A0ABQ9EW46_TEGGR</name>
<dbReference type="CDD" id="cd04301">
    <property type="entry name" value="NAT_SF"/>
    <property type="match status" value="1"/>
</dbReference>
<proteinExistence type="predicted"/>
<feature type="domain" description="N-acetyltransferase" evidence="2">
    <location>
        <begin position="6"/>
        <end position="151"/>
    </location>
</feature>
<dbReference type="Proteomes" id="UP001217089">
    <property type="component" value="Unassembled WGS sequence"/>
</dbReference>
<dbReference type="InterPro" id="IPR000182">
    <property type="entry name" value="GNAT_dom"/>
</dbReference>
<dbReference type="PANTHER" id="PTHR13538:SF4">
    <property type="entry name" value="N-ALPHA-ACETYLTRANSFERASE 80"/>
    <property type="match status" value="1"/>
</dbReference>
<evidence type="ECO:0000313" key="4">
    <source>
        <dbReference type="Proteomes" id="UP001217089"/>
    </source>
</evidence>
<gene>
    <name evidence="3" type="ORF">KUTeg_013440</name>
</gene>
<reference evidence="3 4" key="1">
    <citation type="submission" date="2022-12" db="EMBL/GenBank/DDBJ databases">
        <title>Chromosome-level genome of Tegillarca granosa.</title>
        <authorList>
            <person name="Kim J."/>
        </authorList>
    </citation>
    <scope>NUCLEOTIDE SEQUENCE [LARGE SCALE GENOMIC DNA]</scope>
    <source>
        <strain evidence="3">Teg-2019</strain>
        <tissue evidence="3">Adductor muscle</tissue>
    </source>
</reference>
<dbReference type="SUPFAM" id="SSF55729">
    <property type="entry name" value="Acyl-CoA N-acyltransferases (Nat)"/>
    <property type="match status" value="1"/>
</dbReference>
<dbReference type="Gene3D" id="3.40.630.30">
    <property type="match status" value="1"/>
</dbReference>
<evidence type="ECO:0000256" key="1">
    <source>
        <dbReference type="SAM" id="MobiDB-lite"/>
    </source>
</evidence>
<accession>A0ABQ9EW46</accession>
<dbReference type="Pfam" id="PF00583">
    <property type="entry name" value="Acetyltransf_1"/>
    <property type="match status" value="1"/>
</dbReference>
<dbReference type="InterPro" id="IPR039840">
    <property type="entry name" value="NAA80"/>
</dbReference>
<protein>
    <recommendedName>
        <fullName evidence="2">N-acetyltransferase domain-containing protein</fullName>
    </recommendedName>
</protein>
<evidence type="ECO:0000313" key="3">
    <source>
        <dbReference type="EMBL" id="KAJ8308566.1"/>
    </source>
</evidence>
<organism evidence="3 4">
    <name type="scientific">Tegillarca granosa</name>
    <name type="common">Malaysian cockle</name>
    <name type="synonym">Anadara granosa</name>
    <dbReference type="NCBI Taxonomy" id="220873"/>
    <lineage>
        <taxon>Eukaryota</taxon>
        <taxon>Metazoa</taxon>
        <taxon>Spiralia</taxon>
        <taxon>Lophotrochozoa</taxon>
        <taxon>Mollusca</taxon>
        <taxon>Bivalvia</taxon>
        <taxon>Autobranchia</taxon>
        <taxon>Pteriomorphia</taxon>
        <taxon>Arcoida</taxon>
        <taxon>Arcoidea</taxon>
        <taxon>Arcidae</taxon>
        <taxon>Tegillarca</taxon>
    </lineage>
</organism>
<evidence type="ECO:0000259" key="2">
    <source>
        <dbReference type="PROSITE" id="PS51186"/>
    </source>
</evidence>
<sequence length="233" mass="26111">MSKMKICVLHKNRQYLDKCVEVLNEEWSRSKAARLHSLEKSNDKFPLNLVLVQDNDSTDAVVGHSRLSIVHGTPDSCLLESVVVPKAARGKGYGRIIVEKTEEFAKGQGFKTMYLSTHDKQDFYKHLGYEFCPPIVSFGVSPDLLPEHLIKQLSKVNKKKISQDKKESDIIEVVKNSNQNDNSCQTPISAVSPPPLPPPPPPPPSIQSVSEKKPQIVRWDPSAISWMKKCLVT</sequence>
<dbReference type="PANTHER" id="PTHR13538">
    <property type="entry name" value="N-ACETYLTRANSFERASE 6"/>
    <property type="match status" value="1"/>
</dbReference>